<keyword evidence="2" id="KW-0106">Calcium</keyword>
<evidence type="ECO:0000313" key="6">
    <source>
        <dbReference type="Proteomes" id="UP001430848"/>
    </source>
</evidence>
<keyword evidence="6" id="KW-1185">Reference proteome</keyword>
<dbReference type="SUPFAM" id="SSF52743">
    <property type="entry name" value="Subtilisin-like"/>
    <property type="match status" value="1"/>
</dbReference>
<reference evidence="5 6" key="1">
    <citation type="submission" date="2024-02" db="EMBL/GenBank/DDBJ databases">
        <title>De novo assembly and annotation of 12 fungi associated with fruit tree decline syndrome in Ontario, Canada.</title>
        <authorList>
            <person name="Sulman M."/>
            <person name="Ellouze W."/>
            <person name="Ilyukhin E."/>
        </authorList>
    </citation>
    <scope>NUCLEOTIDE SEQUENCE [LARGE SCALE GENOMIC DNA]</scope>
    <source>
        <strain evidence="5 6">M169</strain>
    </source>
</reference>
<feature type="binding site" evidence="2">
    <location>
        <position position="1008"/>
    </location>
    <ligand>
        <name>Ca(2+)</name>
        <dbReference type="ChEBI" id="CHEBI:29108"/>
    </ligand>
</feature>
<evidence type="ECO:0000256" key="2">
    <source>
        <dbReference type="PROSITE-ProRule" id="PRU01032"/>
    </source>
</evidence>
<feature type="binding site" evidence="2">
    <location>
        <position position="1026"/>
    </location>
    <ligand>
        <name>Ca(2+)</name>
        <dbReference type="ChEBI" id="CHEBI:29108"/>
    </ligand>
</feature>
<feature type="region of interest" description="Disordered" evidence="3">
    <location>
        <begin position="449"/>
        <end position="471"/>
    </location>
</feature>
<feature type="region of interest" description="Disordered" evidence="3">
    <location>
        <begin position="364"/>
        <end position="384"/>
    </location>
</feature>
<comment type="caution">
    <text evidence="5">The sequence shown here is derived from an EMBL/GenBank/DDBJ whole genome shotgun (WGS) entry which is preliminary data.</text>
</comment>
<feature type="compositionally biased region" description="Low complexity" evidence="3">
    <location>
        <begin position="455"/>
        <end position="470"/>
    </location>
</feature>
<dbReference type="Gene3D" id="3.40.50.200">
    <property type="entry name" value="Peptidase S8/S53 domain"/>
    <property type="match status" value="1"/>
</dbReference>
<dbReference type="Pfam" id="PF00732">
    <property type="entry name" value="GMC_oxred_N"/>
    <property type="match status" value="1"/>
</dbReference>
<dbReference type="PROSITE" id="PS51257">
    <property type="entry name" value="PROKAR_LIPOPROTEIN"/>
    <property type="match status" value="1"/>
</dbReference>
<dbReference type="InterPro" id="IPR036852">
    <property type="entry name" value="Peptidase_S8/S53_dom_sf"/>
</dbReference>
<keyword evidence="2" id="KW-0479">Metal-binding</keyword>
<feature type="domain" description="Peptidase S53" evidence="4">
    <location>
        <begin position="615"/>
        <end position="1048"/>
    </location>
</feature>
<comment type="similarity">
    <text evidence="1">Belongs to the GMC oxidoreductase family.</text>
</comment>
<comment type="caution">
    <text evidence="2">Lacks conserved residue(s) required for the propagation of feature annotation.</text>
</comment>
<dbReference type="CDD" id="cd04056">
    <property type="entry name" value="Peptidases_S53"/>
    <property type="match status" value="1"/>
</dbReference>
<feature type="binding site" evidence="2">
    <location>
        <position position="1028"/>
    </location>
    <ligand>
        <name>Ca(2+)</name>
        <dbReference type="ChEBI" id="CHEBI:29108"/>
    </ligand>
</feature>
<organism evidence="5 6">
    <name type="scientific">Diaporthe eres</name>
    <name type="common">Phomopsis oblonga</name>
    <dbReference type="NCBI Taxonomy" id="83184"/>
    <lineage>
        <taxon>Eukaryota</taxon>
        <taxon>Fungi</taxon>
        <taxon>Dikarya</taxon>
        <taxon>Ascomycota</taxon>
        <taxon>Pezizomycotina</taxon>
        <taxon>Sordariomycetes</taxon>
        <taxon>Sordariomycetidae</taxon>
        <taxon>Diaporthales</taxon>
        <taxon>Diaporthaceae</taxon>
        <taxon>Diaporthe</taxon>
        <taxon>Diaporthe eres species complex</taxon>
    </lineage>
</organism>
<dbReference type="InterPro" id="IPR050819">
    <property type="entry name" value="Tripeptidyl-peptidase_I"/>
</dbReference>
<dbReference type="InterPro" id="IPR007867">
    <property type="entry name" value="GMC_OxRtase_C"/>
</dbReference>
<dbReference type="PANTHER" id="PTHR14218:SF19">
    <property type="entry name" value="SERINE PROTEASE AORO, PUTATIVE (AFU_ORTHOLOGUE AFUA_6G10250)-RELATED"/>
    <property type="match status" value="1"/>
</dbReference>
<dbReference type="PROSITE" id="PS51695">
    <property type="entry name" value="SEDOLISIN"/>
    <property type="match status" value="1"/>
</dbReference>
<comment type="cofactor">
    <cofactor evidence="2">
        <name>Ca(2+)</name>
        <dbReference type="ChEBI" id="CHEBI:29108"/>
    </cofactor>
    <text evidence="2">Binds 1 Ca(2+) ion per subunit.</text>
</comment>
<accession>A0ABR1NSY6</accession>
<protein>
    <recommendedName>
        <fullName evidence="4">Peptidase S53 domain-containing protein</fullName>
    </recommendedName>
</protein>
<gene>
    <name evidence="5" type="ORF">SLS63_011819</name>
</gene>
<dbReference type="Gene3D" id="3.50.50.60">
    <property type="entry name" value="FAD/NAD(P)-binding domain"/>
    <property type="match status" value="1"/>
</dbReference>
<dbReference type="Gene3D" id="3.30.560.10">
    <property type="entry name" value="Glucose Oxidase, domain 3"/>
    <property type="match status" value="1"/>
</dbReference>
<dbReference type="Pfam" id="PF05199">
    <property type="entry name" value="GMC_oxred_C"/>
    <property type="match status" value="1"/>
</dbReference>
<dbReference type="EMBL" id="JAKNSF020000119">
    <property type="protein sequence ID" value="KAK7714015.1"/>
    <property type="molecule type" value="Genomic_DNA"/>
</dbReference>
<sequence>MVDGKTYDYIIVGGGTAGCALASRLSEDPGVSVLVLEKGAVKNSLLSRSPLLSQNFHFGDKLQVVSDRFSEPSPEANGDKFQLWTAESLGGASRINAMVMTRGPPADYNAWAQDMSLDDWAWERVEPFFRKSENNTGRPRSEARGHDGNLIEKAAQAVGLSIIDDVNDPAAPAMGFYRLDQAVDERAERNTAYQAYLNESIARKRQSHLTVCTGASALRLKMDEDAGSVRGVFVQPTAAGKSTSDVYVEARREVIVCCGALKTAQLLMLSGIGPRDQLDANGIHVFRDLPVGRFLSDHFAFPIALELPRRETMHMFETAIYGLWHALLWFLFRTGIMGSNCIPNTIFVRSGAIDDKTMAIVEQDPESEGDGHSGNNMDISQPRNTPDIEVMMFADWPVARKAIRFSMRLAQEFQRSGYPHPAPIAFAPGNELEKLAEWEATAEQLQSVAATPVKASQESAASTSSTPAKTWDTVTDDEIDRYIRSVAGVSLHPSCTCRMSNDPQSGVVDQRLRVHGVRNLRIADTSVFPRGVMPACHAYHVPKNVQPLIDYITPGIKLLAPTDELTEQGRQLLEKRGSSKPAPKPATKWHPSPPGYSLSAHGAQNQSDLSTCDIAITPACVAALYQIPPAPKHVDPNNTMGIFEAELQYWDQLDLDLFFTNFTHWIPNGGESMLDLELAYPIVYPQTITVWNVDDIHYQTWENDTYTWGFNTLLDAIDGSYCTYSAYGETGDLANWDPTYPDPGPDGYNGTLQCGVFKPTNVFSVSYGGQEADVPIAYQKRQCNEYLKLGLQGVSFLFASGDSGVGNYPEPYGDDGPTGCLGPEYNIFNPTWPNNCPYITNVGATKVYPGKTVFEPESAVYDPAGYPYSVNYSSGGGFSNVYPIPDYQKSAVATYFADHDPGYPYYSALAQLDPSDVYALPNVTLLAGNTGGIYNRIGRGIPDVAANGDNIAVYVGGEFGLSGGTSASTPIFSGVINRINEERIAVGKGPLGFLNPALYAHPEILNDITNGTNPACDEGGFYAVKGWDPVTGLGTPNFPKMLAFFMGLP</sequence>
<dbReference type="Proteomes" id="UP001430848">
    <property type="component" value="Unassembled WGS sequence"/>
</dbReference>
<dbReference type="InterPro" id="IPR000172">
    <property type="entry name" value="GMC_OxRdtase_N"/>
</dbReference>
<proteinExistence type="inferred from homology"/>
<evidence type="ECO:0000256" key="1">
    <source>
        <dbReference type="ARBA" id="ARBA00010790"/>
    </source>
</evidence>
<feature type="compositionally biased region" description="Polar residues" evidence="3">
    <location>
        <begin position="373"/>
        <end position="384"/>
    </location>
</feature>
<evidence type="ECO:0000259" key="4">
    <source>
        <dbReference type="PROSITE" id="PS51695"/>
    </source>
</evidence>
<evidence type="ECO:0000256" key="3">
    <source>
        <dbReference type="SAM" id="MobiDB-lite"/>
    </source>
</evidence>
<name>A0ABR1NSY6_DIAER</name>
<dbReference type="InterPro" id="IPR030400">
    <property type="entry name" value="Sedolisin_dom"/>
</dbReference>
<feature type="binding site" evidence="2">
    <location>
        <position position="1007"/>
    </location>
    <ligand>
        <name>Ca(2+)</name>
        <dbReference type="ChEBI" id="CHEBI:29108"/>
    </ligand>
</feature>
<dbReference type="PANTHER" id="PTHR14218">
    <property type="entry name" value="PROTEASE S8 TRIPEPTIDYL PEPTIDASE I CLN2"/>
    <property type="match status" value="1"/>
</dbReference>
<dbReference type="SUPFAM" id="SSF51905">
    <property type="entry name" value="FAD/NAD(P)-binding domain"/>
    <property type="match status" value="1"/>
</dbReference>
<dbReference type="InterPro" id="IPR036188">
    <property type="entry name" value="FAD/NAD-bd_sf"/>
</dbReference>
<evidence type="ECO:0000313" key="5">
    <source>
        <dbReference type="EMBL" id="KAK7714015.1"/>
    </source>
</evidence>
<feature type="region of interest" description="Disordered" evidence="3">
    <location>
        <begin position="573"/>
        <end position="602"/>
    </location>
</feature>